<dbReference type="KEGG" id="cphy:B5808_07560"/>
<evidence type="ECO:0000313" key="3">
    <source>
        <dbReference type="Proteomes" id="UP000192775"/>
    </source>
</evidence>
<accession>A0A1X9LIR3</accession>
<reference evidence="2 3" key="1">
    <citation type="submission" date="2017-04" db="EMBL/GenBank/DDBJ databases">
        <authorList>
            <person name="Afonso C.L."/>
            <person name="Miller P.J."/>
            <person name="Scott M.A."/>
            <person name="Spackman E."/>
            <person name="Goraichik I."/>
            <person name="Dimitrov K.M."/>
            <person name="Suarez D.L."/>
            <person name="Swayne D.E."/>
        </authorList>
    </citation>
    <scope>NUCLEOTIDE SEQUENCE [LARGE SCALE GENOMIC DNA]</scope>
    <source>
        <strain evidence="3">XA(T)</strain>
    </source>
</reference>
<protein>
    <submittedName>
        <fullName evidence="2">Uncharacterized protein</fullName>
    </submittedName>
</protein>
<evidence type="ECO:0000256" key="1">
    <source>
        <dbReference type="SAM" id="MobiDB-lite"/>
    </source>
</evidence>
<gene>
    <name evidence="2" type="ORF">B5808_07560</name>
</gene>
<organism evidence="2 3">
    <name type="scientific">Cnuibacter physcomitrellae</name>
    <dbReference type="NCBI Taxonomy" id="1619308"/>
    <lineage>
        <taxon>Bacteria</taxon>
        <taxon>Bacillati</taxon>
        <taxon>Actinomycetota</taxon>
        <taxon>Actinomycetes</taxon>
        <taxon>Micrococcales</taxon>
        <taxon>Microbacteriaceae</taxon>
        <taxon>Cnuibacter</taxon>
    </lineage>
</organism>
<dbReference type="Proteomes" id="UP000192775">
    <property type="component" value="Chromosome"/>
</dbReference>
<dbReference type="AlphaFoldDB" id="A0A1X9LIR3"/>
<evidence type="ECO:0000313" key="2">
    <source>
        <dbReference type="EMBL" id="ARJ05076.1"/>
    </source>
</evidence>
<keyword evidence="3" id="KW-1185">Reference proteome</keyword>
<dbReference type="Pfam" id="PF13830">
    <property type="entry name" value="DUF4192"/>
    <property type="match status" value="1"/>
</dbReference>
<sequence length="387" mass="39792">MTPSGAASTGAAASLRPGELTGTLVAMTSALLLPSALQRTGRELPLGIERELGYRPTGSLVLAVERGLGSLVRVDLPRSTGDAGEELGRALAGLLARERFAERVVPVVFAPALDDAEDAWEHGATADRVAVHLGRAGFVVLPGLVVAGEEWSPLDRVRWRPLREGDGVLAEGDVSGPVVPRPAPLARQRAAWAGLAAAPPTADHALGRLLRSLDPPSPSASGETGAPAVSDVELVAVAHALDDPVLRDHVVAGVLGARPDGWIFGARPTPGPGVTARLGAAVPLLRRAASLAPESLLPSVLTVIALVELALGRVASARVLLGAALEQDRDYALAGLVSRLAAAGQVPHPDRWPALTAPATPGSARRGGSARSRRTPAARSSREERVG</sequence>
<proteinExistence type="predicted"/>
<name>A0A1X9LIR3_9MICO</name>
<feature type="region of interest" description="Disordered" evidence="1">
    <location>
        <begin position="348"/>
        <end position="387"/>
    </location>
</feature>
<feature type="compositionally biased region" description="Low complexity" evidence="1">
    <location>
        <begin position="359"/>
        <end position="370"/>
    </location>
</feature>
<dbReference type="EMBL" id="CP020715">
    <property type="protein sequence ID" value="ARJ05076.1"/>
    <property type="molecule type" value="Genomic_DNA"/>
</dbReference>
<dbReference type="InterPro" id="IPR025447">
    <property type="entry name" value="DUF4192"/>
</dbReference>